<keyword evidence="4" id="KW-1185">Reference proteome</keyword>
<dbReference type="InterPro" id="IPR000873">
    <property type="entry name" value="AMP-dep_synth/lig_dom"/>
</dbReference>
<evidence type="ECO:0000259" key="1">
    <source>
        <dbReference type="Pfam" id="PF00501"/>
    </source>
</evidence>
<accession>A0ABS8P8L9</accession>
<evidence type="ECO:0000313" key="4">
    <source>
        <dbReference type="Proteomes" id="UP001199469"/>
    </source>
</evidence>
<feature type="domain" description="AMP-binding enzyme C-terminal" evidence="2">
    <location>
        <begin position="419"/>
        <end position="497"/>
    </location>
</feature>
<dbReference type="InterPro" id="IPR020845">
    <property type="entry name" value="AMP-binding_CS"/>
</dbReference>
<dbReference type="RefSeq" id="WP_230734698.1">
    <property type="nucleotide sequence ID" value="NZ_JAJNDB010000002.1"/>
</dbReference>
<evidence type="ECO:0000259" key="2">
    <source>
        <dbReference type="Pfam" id="PF13193"/>
    </source>
</evidence>
<dbReference type="PANTHER" id="PTHR24096">
    <property type="entry name" value="LONG-CHAIN-FATTY-ACID--COA LIGASE"/>
    <property type="match status" value="1"/>
</dbReference>
<dbReference type="Proteomes" id="UP001199469">
    <property type="component" value="Unassembled WGS sequence"/>
</dbReference>
<comment type="caution">
    <text evidence="3">The sequence shown here is derived from an EMBL/GenBank/DDBJ whole genome shotgun (WGS) entry which is preliminary data.</text>
</comment>
<gene>
    <name evidence="3" type="ORF">LQ327_14570</name>
</gene>
<dbReference type="SUPFAM" id="SSF56801">
    <property type="entry name" value="Acetyl-CoA synthetase-like"/>
    <property type="match status" value="1"/>
</dbReference>
<dbReference type="InterPro" id="IPR045851">
    <property type="entry name" value="AMP-bd_C_sf"/>
</dbReference>
<feature type="domain" description="AMP-dependent synthetase/ligase" evidence="1">
    <location>
        <begin position="5"/>
        <end position="360"/>
    </location>
</feature>
<dbReference type="Gene3D" id="3.30.300.30">
    <property type="match status" value="1"/>
</dbReference>
<reference evidence="3 4" key="1">
    <citation type="submission" date="2021-11" db="EMBL/GenBank/DDBJ databases">
        <title>Draft genome sequence of Actinomycetospora sp. SF1 isolated from the rhizosphere soil.</title>
        <authorList>
            <person name="Duangmal K."/>
            <person name="Chantavorakit T."/>
        </authorList>
    </citation>
    <scope>NUCLEOTIDE SEQUENCE [LARGE SCALE GENOMIC DNA]</scope>
    <source>
        <strain evidence="3 4">TBRC 5722</strain>
    </source>
</reference>
<dbReference type="Pfam" id="PF13193">
    <property type="entry name" value="AMP-binding_C"/>
    <property type="match status" value="1"/>
</dbReference>
<organism evidence="3 4">
    <name type="scientific">Actinomycetospora endophytica</name>
    <dbReference type="NCBI Taxonomy" id="2291215"/>
    <lineage>
        <taxon>Bacteria</taxon>
        <taxon>Bacillati</taxon>
        <taxon>Actinomycetota</taxon>
        <taxon>Actinomycetes</taxon>
        <taxon>Pseudonocardiales</taxon>
        <taxon>Pseudonocardiaceae</taxon>
        <taxon>Actinomycetospora</taxon>
    </lineage>
</organism>
<name>A0ABS8P8L9_9PSEU</name>
<evidence type="ECO:0000313" key="3">
    <source>
        <dbReference type="EMBL" id="MCD2194594.1"/>
    </source>
</evidence>
<dbReference type="EMBL" id="JAJNDB010000002">
    <property type="protein sequence ID" value="MCD2194594.1"/>
    <property type="molecule type" value="Genomic_DNA"/>
</dbReference>
<dbReference type="InterPro" id="IPR025110">
    <property type="entry name" value="AMP-bd_C"/>
</dbReference>
<protein>
    <submittedName>
        <fullName evidence="3">Acyl-CoA synthetase</fullName>
    </submittedName>
</protein>
<dbReference type="Pfam" id="PF00501">
    <property type="entry name" value="AMP-binding"/>
    <property type="match status" value="1"/>
</dbReference>
<dbReference type="Gene3D" id="3.40.50.12780">
    <property type="entry name" value="N-terminal domain of ligase-like"/>
    <property type="match status" value="1"/>
</dbReference>
<dbReference type="PROSITE" id="PS00455">
    <property type="entry name" value="AMP_BINDING"/>
    <property type="match status" value="1"/>
</dbReference>
<dbReference type="InterPro" id="IPR042099">
    <property type="entry name" value="ANL_N_sf"/>
</dbReference>
<proteinExistence type="predicted"/>
<dbReference type="PANTHER" id="PTHR24096:SF323">
    <property type="entry name" value="BLR3536 PROTEIN"/>
    <property type="match status" value="1"/>
</dbReference>
<sequence>MYPRTHALRTPDKVAARLVETGQELTYAQLDDRSTRLARVLADAGLHRGDTVALLSTNALEALEVYWAGLRSGLYVTAVNHHLAPDEVAYIAQDSGARAIVVSADKGDLAAAVVDSTPGVVLRLAYGGEVPGHGSYEAALAGSSGEPLDDEPAGAPMLYSSGTTGRPKGIRPPLEDAQIADAPDPLVRLIAAFGVGEDTVYLSPAPIYHAAPLRWAAGVHSHGGTVVMMRKFDAEGALAAIAANAVTHAQFVPTMFVRMLRLDDDVRLSYDHSSLRVAVHAAAPCPVEVKQKMIAWWGPILVEYYAGTEGHGMTMIDSAQWQTKPGSVGKAVLGTVRICDDDGIVLGTDEVGTVYFERDQLPFVYHNDPEKTREAQHPAHENWTTVGDMGRVDEDGFLFLTDRKSFTIISGGVNIYPAEIESVLTLHDAIDDVAVIGVPDEEMGEQVRAFVVPTAGTATGPELEEQIIAFVRERIAHYKAPCGVEFVDSLPRTETGKLLKREIREAYLASSPAGA</sequence>